<reference evidence="3" key="1">
    <citation type="journal article" date="2020" name="mSystems">
        <title>Genome- and Community-Level Interaction Insights into Carbon Utilization and Element Cycling Functions of Hydrothermarchaeota in Hydrothermal Sediment.</title>
        <authorList>
            <person name="Zhou Z."/>
            <person name="Liu Y."/>
            <person name="Xu W."/>
            <person name="Pan J."/>
            <person name="Luo Z.H."/>
            <person name="Li M."/>
        </authorList>
    </citation>
    <scope>NUCLEOTIDE SEQUENCE [LARGE SCALE GENOMIC DNA]</scope>
    <source>
        <strain evidence="3">HyVt-505</strain>
    </source>
</reference>
<dbReference type="PANTHER" id="PTHR34700:SF4">
    <property type="entry name" value="PHAGE-LIKE ELEMENT PBSX PROTEIN XKDP"/>
    <property type="match status" value="1"/>
</dbReference>
<dbReference type="CDD" id="cd00118">
    <property type="entry name" value="LysM"/>
    <property type="match status" value="1"/>
</dbReference>
<protein>
    <submittedName>
        <fullName evidence="3">LysM domain-containing protein</fullName>
    </submittedName>
</protein>
<feature type="signal peptide" evidence="1">
    <location>
        <begin position="1"/>
        <end position="20"/>
    </location>
</feature>
<dbReference type="PROSITE" id="PS51782">
    <property type="entry name" value="LYSM"/>
    <property type="match status" value="1"/>
</dbReference>
<evidence type="ECO:0000259" key="2">
    <source>
        <dbReference type="PROSITE" id="PS51782"/>
    </source>
</evidence>
<keyword evidence="1" id="KW-0732">Signal</keyword>
<dbReference type="AlphaFoldDB" id="A0A832N649"/>
<evidence type="ECO:0000313" key="3">
    <source>
        <dbReference type="EMBL" id="HHJ80406.1"/>
    </source>
</evidence>
<dbReference type="Proteomes" id="UP000885832">
    <property type="component" value="Unassembled WGS sequence"/>
</dbReference>
<dbReference type="InterPro" id="IPR052196">
    <property type="entry name" value="Bact_Kbp"/>
</dbReference>
<dbReference type="InterPro" id="IPR018392">
    <property type="entry name" value="LysM"/>
</dbReference>
<feature type="non-terminal residue" evidence="3">
    <location>
        <position position="99"/>
    </location>
</feature>
<dbReference type="Pfam" id="PF01476">
    <property type="entry name" value="LysM"/>
    <property type="match status" value="1"/>
</dbReference>
<proteinExistence type="predicted"/>
<evidence type="ECO:0000256" key="1">
    <source>
        <dbReference type="SAM" id="SignalP"/>
    </source>
</evidence>
<dbReference type="SUPFAM" id="SSF54106">
    <property type="entry name" value="LysM domain"/>
    <property type="match status" value="1"/>
</dbReference>
<feature type="domain" description="LysM" evidence="2">
    <location>
        <begin position="31"/>
        <end position="79"/>
    </location>
</feature>
<dbReference type="PANTHER" id="PTHR34700">
    <property type="entry name" value="POTASSIUM BINDING PROTEIN KBP"/>
    <property type="match status" value="1"/>
</dbReference>
<dbReference type="Gene3D" id="3.10.350.10">
    <property type="entry name" value="LysM domain"/>
    <property type="match status" value="1"/>
</dbReference>
<accession>A0A832N649</accession>
<feature type="chain" id="PRO_5032268679" evidence="1">
    <location>
        <begin position="21"/>
        <end position="99"/>
    </location>
</feature>
<sequence>MRKALLALVASCCMSTSLFADTLELNPNHPQRHVVVKGDTLWDISSTFLRDPWRWPEIWRNNPEIENPHLIYPGDVISLVYRDGKPVLELTRGRPTIKL</sequence>
<organism evidence="3">
    <name type="scientific">Candidatus Tenderia electrophaga</name>
    <dbReference type="NCBI Taxonomy" id="1748243"/>
    <lineage>
        <taxon>Bacteria</taxon>
        <taxon>Pseudomonadati</taxon>
        <taxon>Pseudomonadota</taxon>
        <taxon>Gammaproteobacteria</taxon>
        <taxon>Candidatus Tenderiales</taxon>
        <taxon>Candidatus Tenderiaceae</taxon>
        <taxon>Candidatus Tenderia</taxon>
    </lineage>
</organism>
<name>A0A832N649_9GAMM</name>
<gene>
    <name evidence="3" type="ORF">ENJ65_02100</name>
</gene>
<comment type="caution">
    <text evidence="3">The sequence shown here is derived from an EMBL/GenBank/DDBJ whole genome shotgun (WGS) entry which is preliminary data.</text>
</comment>
<dbReference type="EMBL" id="DRNF01000132">
    <property type="protein sequence ID" value="HHJ80406.1"/>
    <property type="molecule type" value="Genomic_DNA"/>
</dbReference>
<dbReference type="InterPro" id="IPR036779">
    <property type="entry name" value="LysM_dom_sf"/>
</dbReference>